<feature type="region of interest" description="Disordered" evidence="7">
    <location>
        <begin position="186"/>
        <end position="217"/>
    </location>
</feature>
<dbReference type="GO" id="GO:0044773">
    <property type="term" value="P:mitotic DNA damage checkpoint signaling"/>
    <property type="evidence" value="ECO:0007669"/>
    <property type="project" value="TreeGrafter"/>
</dbReference>
<keyword evidence="4" id="KW-0862">Zinc</keyword>
<feature type="domain" description="U1-type" evidence="8">
    <location>
        <begin position="27"/>
        <end position="61"/>
    </location>
</feature>
<feature type="compositionally biased region" description="Basic and acidic residues" evidence="7">
    <location>
        <begin position="99"/>
        <end position="116"/>
    </location>
</feature>
<comment type="subcellular location">
    <subcellularLocation>
        <location evidence="1">Nucleus</location>
    </subcellularLocation>
</comment>
<keyword evidence="3" id="KW-0863">Zinc-finger</keyword>
<dbReference type="GO" id="GO:0008270">
    <property type="term" value="F:zinc ion binding"/>
    <property type="evidence" value="ECO:0007669"/>
    <property type="project" value="UniProtKB-KW"/>
</dbReference>
<dbReference type="GO" id="GO:0003676">
    <property type="term" value="F:nucleic acid binding"/>
    <property type="evidence" value="ECO:0007669"/>
    <property type="project" value="InterPro"/>
</dbReference>
<evidence type="ECO:0000256" key="2">
    <source>
        <dbReference type="ARBA" id="ARBA00022723"/>
    </source>
</evidence>
<evidence type="ECO:0000259" key="8">
    <source>
        <dbReference type="SMART" id="SM00451"/>
    </source>
</evidence>
<accession>A0A5C3M6R7</accession>
<dbReference type="GO" id="GO:0033314">
    <property type="term" value="P:mitotic DNA replication checkpoint signaling"/>
    <property type="evidence" value="ECO:0007669"/>
    <property type="project" value="TreeGrafter"/>
</dbReference>
<evidence type="ECO:0000256" key="3">
    <source>
        <dbReference type="ARBA" id="ARBA00022771"/>
    </source>
</evidence>
<dbReference type="GO" id="GO:0005694">
    <property type="term" value="C:chromosome"/>
    <property type="evidence" value="ECO:0007669"/>
    <property type="project" value="UniProtKB-SubCell"/>
</dbReference>
<dbReference type="SUPFAM" id="SSF57667">
    <property type="entry name" value="beta-beta-alpha zinc fingers"/>
    <property type="match status" value="1"/>
</dbReference>
<keyword evidence="2" id="KW-0479">Metal-binding</keyword>
<dbReference type="GO" id="GO:0016607">
    <property type="term" value="C:nuclear speck"/>
    <property type="evidence" value="ECO:0007669"/>
    <property type="project" value="UniProtKB-SubCell"/>
</dbReference>
<sequence length="273" mass="30767">MADVRALLKAKRQEARISHPLATYSNTGQLKCLVCNTLVKHASAWEGHLGSKIHRTNVARLKEEERIREEQRMKEQEELQEREAKGKRKADEDVGSDDSDTKKRRLDEGEGGDRPNDFPSDFFTDPSRMLAVLSDDDEEEGRVDSKTAVAAQPTSAVDLEFELFQREFMNIPDAQETYARATVAAEPKLASETPEGFPAAEVEDTPEVEAKLTEDERRKLKAQEERELIMDRLLDEERAQEEADMKVALMKTKLEGLKRKREAAKLAKAAAGG</sequence>
<dbReference type="InterPro" id="IPR003604">
    <property type="entry name" value="Matrin/U1-like-C_Znf_C2H2"/>
</dbReference>
<dbReference type="EMBL" id="ML213597">
    <property type="protein sequence ID" value="TFK40076.1"/>
    <property type="molecule type" value="Genomic_DNA"/>
</dbReference>
<evidence type="ECO:0000256" key="6">
    <source>
        <dbReference type="ARBA" id="ARBA00023242"/>
    </source>
</evidence>
<dbReference type="OrthoDB" id="77607at2759"/>
<feature type="compositionally biased region" description="Basic and acidic residues" evidence="7">
    <location>
        <begin position="69"/>
        <end position="92"/>
    </location>
</feature>
<gene>
    <name evidence="9" type="ORF">BDQ12DRAFT_482502</name>
</gene>
<keyword evidence="6" id="KW-0539">Nucleus</keyword>
<evidence type="ECO:0000256" key="5">
    <source>
        <dbReference type="ARBA" id="ARBA00023054"/>
    </source>
</evidence>
<reference evidence="9 10" key="1">
    <citation type="journal article" date="2019" name="Nat. Ecol. Evol.">
        <title>Megaphylogeny resolves global patterns of mushroom evolution.</title>
        <authorList>
            <person name="Varga T."/>
            <person name="Krizsan K."/>
            <person name="Foldi C."/>
            <person name="Dima B."/>
            <person name="Sanchez-Garcia M."/>
            <person name="Sanchez-Ramirez S."/>
            <person name="Szollosi G.J."/>
            <person name="Szarkandi J.G."/>
            <person name="Papp V."/>
            <person name="Albert L."/>
            <person name="Andreopoulos W."/>
            <person name="Angelini C."/>
            <person name="Antonin V."/>
            <person name="Barry K.W."/>
            <person name="Bougher N.L."/>
            <person name="Buchanan P."/>
            <person name="Buyck B."/>
            <person name="Bense V."/>
            <person name="Catcheside P."/>
            <person name="Chovatia M."/>
            <person name="Cooper J."/>
            <person name="Damon W."/>
            <person name="Desjardin D."/>
            <person name="Finy P."/>
            <person name="Geml J."/>
            <person name="Haridas S."/>
            <person name="Hughes K."/>
            <person name="Justo A."/>
            <person name="Karasinski D."/>
            <person name="Kautmanova I."/>
            <person name="Kiss B."/>
            <person name="Kocsube S."/>
            <person name="Kotiranta H."/>
            <person name="LaButti K.M."/>
            <person name="Lechner B.E."/>
            <person name="Liimatainen K."/>
            <person name="Lipzen A."/>
            <person name="Lukacs Z."/>
            <person name="Mihaltcheva S."/>
            <person name="Morgado L.N."/>
            <person name="Niskanen T."/>
            <person name="Noordeloos M.E."/>
            <person name="Ohm R.A."/>
            <person name="Ortiz-Santana B."/>
            <person name="Ovrebo C."/>
            <person name="Racz N."/>
            <person name="Riley R."/>
            <person name="Savchenko A."/>
            <person name="Shiryaev A."/>
            <person name="Soop K."/>
            <person name="Spirin V."/>
            <person name="Szebenyi C."/>
            <person name="Tomsovsky M."/>
            <person name="Tulloss R.E."/>
            <person name="Uehling J."/>
            <person name="Grigoriev I.V."/>
            <person name="Vagvolgyi C."/>
            <person name="Papp T."/>
            <person name="Martin F.M."/>
            <person name="Miettinen O."/>
            <person name="Hibbett D.S."/>
            <person name="Nagy L.G."/>
        </authorList>
    </citation>
    <scope>NUCLEOTIDE SEQUENCE [LARGE SCALE GENOMIC DNA]</scope>
    <source>
        <strain evidence="9 10">CBS 166.37</strain>
    </source>
</reference>
<feature type="compositionally biased region" description="Basic and acidic residues" evidence="7">
    <location>
        <begin position="208"/>
        <end position="217"/>
    </location>
</feature>
<dbReference type="Proteomes" id="UP000308652">
    <property type="component" value="Unassembled WGS sequence"/>
</dbReference>
<dbReference type="SMART" id="SM00451">
    <property type="entry name" value="ZnF_U1"/>
    <property type="match status" value="1"/>
</dbReference>
<evidence type="ECO:0000256" key="1">
    <source>
        <dbReference type="ARBA" id="ARBA00004123"/>
    </source>
</evidence>
<keyword evidence="5" id="KW-0175">Coiled coil</keyword>
<dbReference type="InterPro" id="IPR040050">
    <property type="entry name" value="ZNF830-like"/>
</dbReference>
<dbReference type="GO" id="GO:0033260">
    <property type="term" value="P:nuclear DNA replication"/>
    <property type="evidence" value="ECO:0007669"/>
    <property type="project" value="TreeGrafter"/>
</dbReference>
<proteinExistence type="predicted"/>
<organism evidence="9 10">
    <name type="scientific">Crucibulum laeve</name>
    <dbReference type="NCBI Taxonomy" id="68775"/>
    <lineage>
        <taxon>Eukaryota</taxon>
        <taxon>Fungi</taxon>
        <taxon>Dikarya</taxon>
        <taxon>Basidiomycota</taxon>
        <taxon>Agaricomycotina</taxon>
        <taxon>Agaricomycetes</taxon>
        <taxon>Agaricomycetidae</taxon>
        <taxon>Agaricales</taxon>
        <taxon>Agaricineae</taxon>
        <taxon>Nidulariaceae</taxon>
        <taxon>Crucibulum</taxon>
    </lineage>
</organism>
<dbReference type="PANTHER" id="PTHR13278:SF0">
    <property type="entry name" value="ZINC FINGER PROTEIN 830"/>
    <property type="match status" value="1"/>
</dbReference>
<feature type="region of interest" description="Disordered" evidence="7">
    <location>
        <begin position="69"/>
        <end position="152"/>
    </location>
</feature>
<name>A0A5C3M6R7_9AGAR</name>
<dbReference type="PANTHER" id="PTHR13278">
    <property type="entry name" value="ZINC FINGER PROTEIN 830"/>
    <property type="match status" value="1"/>
</dbReference>
<dbReference type="STRING" id="68775.A0A5C3M6R7"/>
<evidence type="ECO:0000313" key="9">
    <source>
        <dbReference type="EMBL" id="TFK40076.1"/>
    </source>
</evidence>
<dbReference type="GO" id="GO:0051301">
    <property type="term" value="P:cell division"/>
    <property type="evidence" value="ECO:0007669"/>
    <property type="project" value="UniProtKB-KW"/>
</dbReference>
<keyword evidence="10" id="KW-1185">Reference proteome</keyword>
<dbReference type="GO" id="GO:0005681">
    <property type="term" value="C:spliceosomal complex"/>
    <property type="evidence" value="ECO:0007669"/>
    <property type="project" value="InterPro"/>
</dbReference>
<dbReference type="Gene3D" id="3.30.160.60">
    <property type="entry name" value="Classic Zinc Finger"/>
    <property type="match status" value="1"/>
</dbReference>
<dbReference type="InterPro" id="IPR036236">
    <property type="entry name" value="Znf_C2H2_sf"/>
</dbReference>
<protein>
    <recommendedName>
        <fullName evidence="8">U1-type domain-containing protein</fullName>
    </recommendedName>
</protein>
<evidence type="ECO:0000256" key="4">
    <source>
        <dbReference type="ARBA" id="ARBA00022833"/>
    </source>
</evidence>
<evidence type="ECO:0000313" key="10">
    <source>
        <dbReference type="Proteomes" id="UP000308652"/>
    </source>
</evidence>
<dbReference type="AlphaFoldDB" id="A0A5C3M6R7"/>
<evidence type="ECO:0000256" key="7">
    <source>
        <dbReference type="SAM" id="MobiDB-lite"/>
    </source>
</evidence>